<name>A0ABW2RRS8_9NOCA</name>
<keyword evidence="2" id="KW-0812">Transmembrane</keyword>
<accession>A0ABW2RRS8</accession>
<evidence type="ECO:0000256" key="1">
    <source>
        <dbReference type="SAM" id="MobiDB-lite"/>
    </source>
</evidence>
<feature type="transmembrane region" description="Helical" evidence="2">
    <location>
        <begin position="167"/>
        <end position="192"/>
    </location>
</feature>
<feature type="transmembrane region" description="Helical" evidence="2">
    <location>
        <begin position="96"/>
        <end position="122"/>
    </location>
</feature>
<protein>
    <submittedName>
        <fullName evidence="3">Uncharacterized protein</fullName>
    </submittedName>
</protein>
<feature type="region of interest" description="Disordered" evidence="1">
    <location>
        <begin position="1"/>
        <end position="43"/>
    </location>
</feature>
<organism evidence="3 4">
    <name type="scientific">Rhodococcus daqingensis</name>
    <dbReference type="NCBI Taxonomy" id="2479363"/>
    <lineage>
        <taxon>Bacteria</taxon>
        <taxon>Bacillati</taxon>
        <taxon>Actinomycetota</taxon>
        <taxon>Actinomycetes</taxon>
        <taxon>Mycobacteriales</taxon>
        <taxon>Nocardiaceae</taxon>
        <taxon>Rhodococcus</taxon>
    </lineage>
</organism>
<proteinExistence type="predicted"/>
<keyword evidence="4" id="KW-1185">Reference proteome</keyword>
<evidence type="ECO:0000313" key="3">
    <source>
        <dbReference type="EMBL" id="MFC7446437.1"/>
    </source>
</evidence>
<dbReference type="RefSeq" id="WP_378400600.1">
    <property type="nucleotide sequence ID" value="NZ_JBHTCS010000001.1"/>
</dbReference>
<reference evidence="4" key="1">
    <citation type="journal article" date="2019" name="Int. J. Syst. Evol. Microbiol.">
        <title>The Global Catalogue of Microorganisms (GCM) 10K type strain sequencing project: providing services to taxonomists for standard genome sequencing and annotation.</title>
        <authorList>
            <consortium name="The Broad Institute Genomics Platform"/>
            <consortium name="The Broad Institute Genome Sequencing Center for Infectious Disease"/>
            <person name="Wu L."/>
            <person name="Ma J."/>
        </authorList>
    </citation>
    <scope>NUCLEOTIDE SEQUENCE [LARGE SCALE GENOMIC DNA]</scope>
    <source>
        <strain evidence="4">ICMP 19430</strain>
    </source>
</reference>
<dbReference type="EMBL" id="JBHTCS010000001">
    <property type="protein sequence ID" value="MFC7446437.1"/>
    <property type="molecule type" value="Genomic_DNA"/>
</dbReference>
<evidence type="ECO:0000313" key="4">
    <source>
        <dbReference type="Proteomes" id="UP001596484"/>
    </source>
</evidence>
<comment type="caution">
    <text evidence="3">The sequence shown here is derived from an EMBL/GenBank/DDBJ whole genome shotgun (WGS) entry which is preliminary data.</text>
</comment>
<gene>
    <name evidence="3" type="ORF">ACFQS9_00885</name>
</gene>
<feature type="transmembrane region" description="Helical" evidence="2">
    <location>
        <begin position="134"/>
        <end position="155"/>
    </location>
</feature>
<feature type="compositionally biased region" description="Pro residues" evidence="1">
    <location>
        <begin position="18"/>
        <end position="29"/>
    </location>
</feature>
<dbReference type="Proteomes" id="UP001596484">
    <property type="component" value="Unassembled WGS sequence"/>
</dbReference>
<keyword evidence="2" id="KW-1133">Transmembrane helix</keyword>
<sequence length="194" mass="19831">MDNAGEQEFGDPPQAASPQPPHRPQPPRPEFSAVPLRPAPSETPPRAITVARSAWIGSFAVLVGIGAATALKLSAVRDALESALSAEQPGTSQRDIADTISLTLLGCASAAAVLLVAALICLQLLGQRRSAARIALAVVGVISVAAAIVFWSLMVDAGEATGGVLEWAPLVYAGLVIVGVGALFAPGVSGWLRR</sequence>
<keyword evidence="2" id="KW-0472">Membrane</keyword>
<evidence type="ECO:0000256" key="2">
    <source>
        <dbReference type="SAM" id="Phobius"/>
    </source>
</evidence>
<feature type="transmembrane region" description="Helical" evidence="2">
    <location>
        <begin position="54"/>
        <end position="76"/>
    </location>
</feature>